<feature type="signal peptide" evidence="1">
    <location>
        <begin position="1"/>
        <end position="26"/>
    </location>
</feature>
<accession>A0ABT8QYL9</accession>
<dbReference type="RefSeq" id="WP_302035737.1">
    <property type="nucleotide sequence ID" value="NZ_JAUKPO010000001.1"/>
</dbReference>
<evidence type="ECO:0008006" key="4">
    <source>
        <dbReference type="Google" id="ProtNLM"/>
    </source>
</evidence>
<keyword evidence="3" id="KW-1185">Reference proteome</keyword>
<proteinExistence type="predicted"/>
<comment type="caution">
    <text evidence="2">The sequence shown here is derived from an EMBL/GenBank/DDBJ whole genome shotgun (WGS) entry which is preliminary data.</text>
</comment>
<name>A0ABT8QYL9_9BACT</name>
<feature type="chain" id="PRO_5045880817" description="YD repeat-containing protein" evidence="1">
    <location>
        <begin position="27"/>
        <end position="275"/>
    </location>
</feature>
<organism evidence="2 3">
    <name type="scientific">Rhodocytophaga aerolata</name>
    <dbReference type="NCBI Taxonomy" id="455078"/>
    <lineage>
        <taxon>Bacteria</taxon>
        <taxon>Pseudomonadati</taxon>
        <taxon>Bacteroidota</taxon>
        <taxon>Cytophagia</taxon>
        <taxon>Cytophagales</taxon>
        <taxon>Rhodocytophagaceae</taxon>
        <taxon>Rhodocytophaga</taxon>
    </lineage>
</organism>
<dbReference type="PROSITE" id="PS51257">
    <property type="entry name" value="PROKAR_LIPOPROTEIN"/>
    <property type="match status" value="1"/>
</dbReference>
<dbReference type="Proteomes" id="UP001168528">
    <property type="component" value="Unassembled WGS sequence"/>
</dbReference>
<dbReference type="EMBL" id="JAUKPO010000001">
    <property type="protein sequence ID" value="MDO1444936.1"/>
    <property type="molecule type" value="Genomic_DNA"/>
</dbReference>
<reference evidence="2" key="1">
    <citation type="submission" date="2023-07" db="EMBL/GenBank/DDBJ databases">
        <title>The genome sequence of Rhodocytophaga aerolata KACC 12507.</title>
        <authorList>
            <person name="Zhang X."/>
        </authorList>
    </citation>
    <scope>NUCLEOTIDE SEQUENCE</scope>
    <source>
        <strain evidence="2">KACC 12507</strain>
    </source>
</reference>
<evidence type="ECO:0000313" key="3">
    <source>
        <dbReference type="Proteomes" id="UP001168528"/>
    </source>
</evidence>
<sequence>MKNSTPFYLKLFKAACWVVLPGLLFSCTRDTTPQPADAPSRIKKITWRATDFQQYTYLPDGKIASYISQWLYMNNDVQEIKRTTANFTYDAAGYLDKIVFDSGFFNKYYYEGTVLKKMEEYDNSNRLRLTHTYIYNSNGRLTESLSQVHDLFEGEANQFKHVYAYDARGNLTEQKLFNKLPNQTTFTLSSITRYEGYDDKKSVDNLAIVFPYLPGITFYVNNPGKQTTLAADGTTISFVNSSTYSYNEKGYPAQKTVRIETSPQVEPQTASYEYE</sequence>
<protein>
    <recommendedName>
        <fullName evidence="4">YD repeat-containing protein</fullName>
    </recommendedName>
</protein>
<evidence type="ECO:0000313" key="2">
    <source>
        <dbReference type="EMBL" id="MDO1444936.1"/>
    </source>
</evidence>
<gene>
    <name evidence="2" type="ORF">Q0590_01670</name>
</gene>
<evidence type="ECO:0000256" key="1">
    <source>
        <dbReference type="SAM" id="SignalP"/>
    </source>
</evidence>
<keyword evidence="1" id="KW-0732">Signal</keyword>